<keyword evidence="3" id="KW-1185">Reference proteome</keyword>
<dbReference type="EMBL" id="BTSX01000003">
    <property type="protein sequence ID" value="GMS87608.1"/>
    <property type="molecule type" value="Genomic_DNA"/>
</dbReference>
<sequence>TILLDSTPKLPRSLLAGSRFVVCTVSAGRVSTLFSVRIRGNSFLVAVPRSLETIVSASRLGDCVLRVFRMGPRTLAIVDGT</sequence>
<evidence type="ECO:0000313" key="3">
    <source>
        <dbReference type="Proteomes" id="UP001432027"/>
    </source>
</evidence>
<proteinExistence type="predicted"/>
<protein>
    <submittedName>
        <fullName evidence="2">Uncharacterized protein</fullName>
    </submittedName>
</protein>
<accession>A0AAV5UPX4</accession>
<feature type="non-terminal residue" evidence="2">
    <location>
        <position position="81"/>
    </location>
</feature>
<dbReference type="EMBL" id="BTSX01000066">
    <property type="protein sequence ID" value="GMT08369.1"/>
    <property type="molecule type" value="Genomic_DNA"/>
</dbReference>
<reference evidence="2" key="1">
    <citation type="submission" date="2023-10" db="EMBL/GenBank/DDBJ databases">
        <title>Genome assembly of Pristionchus species.</title>
        <authorList>
            <person name="Yoshida K."/>
            <person name="Sommer R.J."/>
        </authorList>
    </citation>
    <scope>NUCLEOTIDE SEQUENCE</scope>
    <source>
        <strain evidence="2">RS0144</strain>
    </source>
</reference>
<comment type="caution">
    <text evidence="2">The sequence shown here is derived from an EMBL/GenBank/DDBJ whole genome shotgun (WGS) entry which is preliminary data.</text>
</comment>
<feature type="non-terminal residue" evidence="2">
    <location>
        <position position="1"/>
    </location>
</feature>
<evidence type="ECO:0000313" key="2">
    <source>
        <dbReference type="EMBL" id="GMT08369.1"/>
    </source>
</evidence>
<name>A0AAV5UPX4_9BILA</name>
<evidence type="ECO:0000313" key="1">
    <source>
        <dbReference type="EMBL" id="GMS87608.1"/>
    </source>
</evidence>
<organism evidence="2 3">
    <name type="scientific">Pristionchus entomophagus</name>
    <dbReference type="NCBI Taxonomy" id="358040"/>
    <lineage>
        <taxon>Eukaryota</taxon>
        <taxon>Metazoa</taxon>
        <taxon>Ecdysozoa</taxon>
        <taxon>Nematoda</taxon>
        <taxon>Chromadorea</taxon>
        <taxon>Rhabditida</taxon>
        <taxon>Rhabditina</taxon>
        <taxon>Diplogasteromorpha</taxon>
        <taxon>Diplogasteroidea</taxon>
        <taxon>Neodiplogasteridae</taxon>
        <taxon>Pristionchus</taxon>
    </lineage>
</organism>
<dbReference type="Proteomes" id="UP001432027">
    <property type="component" value="Unassembled WGS sequence"/>
</dbReference>
<gene>
    <name evidence="2" type="ORF">PENTCL1PPCAC_30543</name>
    <name evidence="1" type="ORF">PENTCL1PPCAC_9783</name>
</gene>
<dbReference type="AlphaFoldDB" id="A0AAV5UPX4"/>